<name>A0A8A7KAH1_9FIRM</name>
<evidence type="ECO:0000313" key="2">
    <source>
        <dbReference type="Proteomes" id="UP000665020"/>
    </source>
</evidence>
<proteinExistence type="predicted"/>
<keyword evidence="2" id="KW-1185">Reference proteome</keyword>
<accession>A0A8A7KAH1</accession>
<dbReference type="InterPro" id="IPR018163">
    <property type="entry name" value="Thr/Ala-tRNA-synth_IIc_edit"/>
</dbReference>
<dbReference type="Proteomes" id="UP000665020">
    <property type="component" value="Chromosome"/>
</dbReference>
<organism evidence="1 2">
    <name type="scientific">Iocasia fonsfrigidae</name>
    <dbReference type="NCBI Taxonomy" id="2682810"/>
    <lineage>
        <taxon>Bacteria</taxon>
        <taxon>Bacillati</taxon>
        <taxon>Bacillota</taxon>
        <taxon>Clostridia</taxon>
        <taxon>Halanaerobiales</taxon>
        <taxon>Halanaerobiaceae</taxon>
        <taxon>Iocasia</taxon>
    </lineage>
</organism>
<gene>
    <name evidence="1" type="ORF">GM661_12720</name>
</gene>
<dbReference type="AlphaFoldDB" id="A0A8A7KAH1"/>
<reference evidence="1" key="1">
    <citation type="submission" date="2019-12" db="EMBL/GenBank/DDBJ databases">
        <authorList>
            <person name="zhang j."/>
            <person name="sun C.M."/>
        </authorList>
    </citation>
    <scope>NUCLEOTIDE SEQUENCE</scope>
    <source>
        <strain evidence="1">NS-1</strain>
    </source>
</reference>
<sequence length="298" mass="34093">MVNSFAHSVYYAPRGKDRLLSLGNNISQFYLSSNDQLIGLIGDAGAGKSLLIKGMFPGLILTNDDEGINMRPLPIFSDYQDGKPNSHTYHIDMRFETAFKQPWQLAEAIEYAIKNERRVIVEHYNLLEDHLNISPEMLIGIGEEVIVTRPGVFGPYSKEIADIVFKSIKYRRMAHTAEDLTAMAIEKRGYPRPPLHSDVKSGFVLLFEDKPDFSIKEIEQEVKEHIKKNEKVSYVDDKHIKIGDFKYLCTGPRIHLHRTGELEGYRLLPEFKIDTKQNLFLLTGFVGTEHSQFKLSTF</sequence>
<dbReference type="GO" id="GO:0000166">
    <property type="term" value="F:nucleotide binding"/>
    <property type="evidence" value="ECO:0007669"/>
    <property type="project" value="InterPro"/>
</dbReference>
<protein>
    <submittedName>
        <fullName evidence="1">Alanine-tRNA synthetase second additional domain-containing protein</fullName>
    </submittedName>
</protein>
<dbReference type="Gene3D" id="3.30.980.10">
    <property type="entry name" value="Threonyl-trna Synthetase, Chain A, domain 2"/>
    <property type="match status" value="1"/>
</dbReference>
<dbReference type="KEGG" id="ifn:GM661_12720"/>
<dbReference type="RefSeq" id="WP_230867162.1">
    <property type="nucleotide sequence ID" value="NZ_CP046640.1"/>
</dbReference>
<evidence type="ECO:0000313" key="1">
    <source>
        <dbReference type="EMBL" id="QTL98766.1"/>
    </source>
</evidence>
<dbReference type="SUPFAM" id="SSF55186">
    <property type="entry name" value="ThrRS/AlaRS common domain"/>
    <property type="match status" value="1"/>
</dbReference>
<dbReference type="EMBL" id="CP046640">
    <property type="protein sequence ID" value="QTL98766.1"/>
    <property type="molecule type" value="Genomic_DNA"/>
</dbReference>